<dbReference type="Proteomes" id="UP000277204">
    <property type="component" value="Unassembled WGS sequence"/>
</dbReference>
<reference evidence="2 3" key="1">
    <citation type="submission" date="2018-11" db="EMBL/GenBank/DDBJ databases">
        <authorList>
            <consortium name="Pathogen Informatics"/>
        </authorList>
    </citation>
    <scope>NUCLEOTIDE SEQUENCE [LARGE SCALE GENOMIC DNA]</scope>
    <source>
        <strain evidence="2 3">Zambia</strain>
    </source>
</reference>
<evidence type="ECO:0000313" key="2">
    <source>
        <dbReference type="EMBL" id="VDP37052.1"/>
    </source>
</evidence>
<accession>A0A183MXI7</accession>
<gene>
    <name evidence="2" type="ORF">SMRZ_LOCUS20762</name>
</gene>
<protein>
    <submittedName>
        <fullName evidence="2">Uncharacterized protein</fullName>
    </submittedName>
</protein>
<organism evidence="2 3">
    <name type="scientific">Schistosoma margrebowiei</name>
    <dbReference type="NCBI Taxonomy" id="48269"/>
    <lineage>
        <taxon>Eukaryota</taxon>
        <taxon>Metazoa</taxon>
        <taxon>Spiralia</taxon>
        <taxon>Lophotrochozoa</taxon>
        <taxon>Platyhelminthes</taxon>
        <taxon>Trematoda</taxon>
        <taxon>Digenea</taxon>
        <taxon>Strigeidida</taxon>
        <taxon>Schistosomatoidea</taxon>
        <taxon>Schistosomatidae</taxon>
        <taxon>Schistosoma</taxon>
    </lineage>
</organism>
<evidence type="ECO:0000256" key="1">
    <source>
        <dbReference type="SAM" id="MobiDB-lite"/>
    </source>
</evidence>
<name>A0A183MXI7_9TREM</name>
<proteinExistence type="predicted"/>
<dbReference type="STRING" id="48269.A0A183MXI7"/>
<evidence type="ECO:0000313" key="3">
    <source>
        <dbReference type="Proteomes" id="UP000277204"/>
    </source>
</evidence>
<keyword evidence="3" id="KW-1185">Reference proteome</keyword>
<dbReference type="AlphaFoldDB" id="A0A183MXI7"/>
<feature type="compositionally biased region" description="Polar residues" evidence="1">
    <location>
        <begin position="38"/>
        <end position="58"/>
    </location>
</feature>
<dbReference type="EMBL" id="UZAI01018441">
    <property type="protein sequence ID" value="VDP37052.1"/>
    <property type="molecule type" value="Genomic_DNA"/>
</dbReference>
<feature type="region of interest" description="Disordered" evidence="1">
    <location>
        <begin position="30"/>
        <end position="58"/>
    </location>
</feature>
<sequence>MLSLWTIELTSTVNNSQRSSSKLNVVLNDDVGDNNNNAQSITLSHNSKSNSLDIDNNNNKVEINHHCQHSNRPDEKCS</sequence>